<dbReference type="SUPFAM" id="SSF82153">
    <property type="entry name" value="FAS1 domain"/>
    <property type="match status" value="2"/>
</dbReference>
<keyword evidence="2" id="KW-1133">Transmembrane helix</keyword>
<evidence type="ECO:0000259" key="3">
    <source>
        <dbReference type="PROSITE" id="PS50213"/>
    </source>
</evidence>
<dbReference type="AlphaFoldDB" id="A0A9W4SSE8"/>
<reference evidence="4" key="1">
    <citation type="submission" date="2022-08" db="EMBL/GenBank/DDBJ databases">
        <authorList>
            <person name="Kallberg Y."/>
            <person name="Tangrot J."/>
            <person name="Rosling A."/>
        </authorList>
    </citation>
    <scope>NUCLEOTIDE SEQUENCE</scope>
    <source>
        <strain evidence="4">Wild A</strain>
    </source>
</reference>
<gene>
    <name evidence="4" type="ORF">FWILDA_LOCUS10000</name>
</gene>
<feature type="domain" description="FAS1" evidence="3">
    <location>
        <begin position="138"/>
        <end position="269"/>
    </location>
</feature>
<feature type="compositionally biased region" description="Polar residues" evidence="1">
    <location>
        <begin position="439"/>
        <end position="454"/>
    </location>
</feature>
<evidence type="ECO:0000256" key="2">
    <source>
        <dbReference type="SAM" id="Phobius"/>
    </source>
</evidence>
<dbReference type="PROSITE" id="PS50213">
    <property type="entry name" value="FAS1"/>
    <property type="match status" value="2"/>
</dbReference>
<dbReference type="Pfam" id="PF02469">
    <property type="entry name" value="Fasciclin"/>
    <property type="match status" value="2"/>
</dbReference>
<comment type="caution">
    <text evidence="4">The sequence shown here is derived from an EMBL/GenBank/DDBJ whole genome shotgun (WGS) entry which is preliminary data.</text>
</comment>
<feature type="region of interest" description="Disordered" evidence="1">
    <location>
        <begin position="281"/>
        <end position="302"/>
    </location>
</feature>
<protein>
    <submittedName>
        <fullName evidence="4">8264_t:CDS:1</fullName>
    </submittedName>
</protein>
<organism evidence="4 5">
    <name type="scientific">Funneliformis geosporum</name>
    <dbReference type="NCBI Taxonomy" id="1117311"/>
    <lineage>
        <taxon>Eukaryota</taxon>
        <taxon>Fungi</taxon>
        <taxon>Fungi incertae sedis</taxon>
        <taxon>Mucoromycota</taxon>
        <taxon>Glomeromycotina</taxon>
        <taxon>Glomeromycetes</taxon>
        <taxon>Glomerales</taxon>
        <taxon>Glomeraceae</taxon>
        <taxon>Funneliformis</taxon>
    </lineage>
</organism>
<keyword evidence="5" id="KW-1185">Reference proteome</keyword>
<dbReference type="EMBL" id="CAMKVN010002475">
    <property type="protein sequence ID" value="CAI2181270.1"/>
    <property type="molecule type" value="Genomic_DNA"/>
</dbReference>
<dbReference type="PANTHER" id="PTHR10900">
    <property type="entry name" value="PERIOSTIN-RELATED"/>
    <property type="match status" value="1"/>
</dbReference>
<evidence type="ECO:0000313" key="5">
    <source>
        <dbReference type="Proteomes" id="UP001153678"/>
    </source>
</evidence>
<dbReference type="SMART" id="SM00554">
    <property type="entry name" value="FAS1"/>
    <property type="match status" value="2"/>
</dbReference>
<dbReference type="Gene3D" id="2.30.180.10">
    <property type="entry name" value="FAS1 domain"/>
    <property type="match status" value="2"/>
</dbReference>
<feature type="region of interest" description="Disordered" evidence="1">
    <location>
        <begin position="403"/>
        <end position="454"/>
    </location>
</feature>
<dbReference type="OrthoDB" id="286301at2759"/>
<feature type="transmembrane region" description="Helical" evidence="2">
    <location>
        <begin position="309"/>
        <end position="332"/>
    </location>
</feature>
<keyword evidence="2" id="KW-0812">Transmembrane</keyword>
<feature type="domain" description="FAS1" evidence="3">
    <location>
        <begin position="1"/>
        <end position="135"/>
    </location>
</feature>
<dbReference type="GO" id="GO:0005615">
    <property type="term" value="C:extracellular space"/>
    <property type="evidence" value="ECO:0007669"/>
    <property type="project" value="TreeGrafter"/>
</dbReference>
<keyword evidence="2" id="KW-0472">Membrane</keyword>
<accession>A0A9W4SSE8</accession>
<feature type="compositionally biased region" description="Low complexity" evidence="1">
    <location>
        <begin position="512"/>
        <end position="533"/>
    </location>
</feature>
<dbReference type="InterPro" id="IPR000782">
    <property type="entry name" value="FAS1_domain"/>
</dbReference>
<evidence type="ECO:0000313" key="4">
    <source>
        <dbReference type="EMBL" id="CAI2181270.1"/>
    </source>
</evidence>
<dbReference type="PANTHER" id="PTHR10900:SF77">
    <property type="entry name" value="FI19380P1"/>
    <property type="match status" value="1"/>
</dbReference>
<dbReference type="Proteomes" id="UP001153678">
    <property type="component" value="Unassembled WGS sequence"/>
</dbReference>
<feature type="region of interest" description="Disordered" evidence="1">
    <location>
        <begin position="493"/>
        <end position="540"/>
    </location>
</feature>
<feature type="compositionally biased region" description="Polar residues" evidence="1">
    <location>
        <begin position="403"/>
        <end position="432"/>
    </location>
</feature>
<evidence type="ECO:0000256" key="1">
    <source>
        <dbReference type="SAM" id="MobiDB-lite"/>
    </source>
</evidence>
<sequence length="540" mass="59190">MQLQMFAVVTELAKKLPIIEDTIIGKGIKYTIFAPSDQAFAKAGKLSDVAIDNMLKYHIIPIETKSTDFIGIHYEQTLVDSPDFVKLAAKTKQKLIINNEGETLTISNGNGNVGKVVGADYVASNGIIQIVDAIIELPKNPMSVMVQRKDINGFGKLITAASLEKLFDGLIGATIFAPSNEALKKVHPELLSSNNLSRLTSIIRHHIVPDRVVFSGELLEGTSDNLKSYERSTIPISKIGKVLLVDKSVVITPDILLNNGNLHVIDELLLPPGIELAPNEFANIHPNNSNNSKKESIPSQDDDNDGSTIIIVSVLGGFVGIFAATAWILIHLKRRQKRRFLKNNLKHTTIDNDSNILCIPSDNRESNYSATTFATQNNNSNEGFGNILTGGFGNNIIHGNTINDGRNSNQGAISPNDDNGNARNYGRNTNQGAIFPNDDNVNARNYGRNTNQGAIFPNNVTSNVRNYGRNSNQGAISLNIDNNIMMRNYNNRGVVSPINDDRNTSRNSRVESSFNTSNPNNNNNHNSILYGNNYTPHYTQ</sequence>
<dbReference type="InterPro" id="IPR050904">
    <property type="entry name" value="Adhesion/Biosynth-related"/>
</dbReference>
<dbReference type="InterPro" id="IPR036378">
    <property type="entry name" value="FAS1_dom_sf"/>
</dbReference>
<proteinExistence type="predicted"/>
<name>A0A9W4SSE8_9GLOM</name>